<dbReference type="EMBL" id="CADCUV010000136">
    <property type="protein sequence ID" value="CAA9426401.1"/>
    <property type="molecule type" value="Genomic_DNA"/>
</dbReference>
<reference evidence="1" key="1">
    <citation type="submission" date="2020-02" db="EMBL/GenBank/DDBJ databases">
        <authorList>
            <person name="Meier V. D."/>
        </authorList>
    </citation>
    <scope>NUCLEOTIDE SEQUENCE</scope>
    <source>
        <strain evidence="1">AVDCRST_MAG22</strain>
    </source>
</reference>
<proteinExistence type="predicted"/>
<protein>
    <submittedName>
        <fullName evidence="1">Uncharacterized protein</fullName>
    </submittedName>
</protein>
<dbReference type="AlphaFoldDB" id="A0A6J4Q2K0"/>
<gene>
    <name evidence="1" type="ORF">AVDCRST_MAG22-2939</name>
</gene>
<name>A0A6J4Q2K0_9ACTN</name>
<feature type="non-terminal residue" evidence="1">
    <location>
        <position position="29"/>
    </location>
</feature>
<organism evidence="1">
    <name type="scientific">uncultured Rubrobacteraceae bacterium</name>
    <dbReference type="NCBI Taxonomy" id="349277"/>
    <lineage>
        <taxon>Bacteria</taxon>
        <taxon>Bacillati</taxon>
        <taxon>Actinomycetota</taxon>
        <taxon>Rubrobacteria</taxon>
        <taxon>Rubrobacterales</taxon>
        <taxon>Rubrobacteraceae</taxon>
        <taxon>environmental samples</taxon>
    </lineage>
</organism>
<feature type="non-terminal residue" evidence="1">
    <location>
        <position position="1"/>
    </location>
</feature>
<evidence type="ECO:0000313" key="1">
    <source>
        <dbReference type="EMBL" id="CAA9426401.1"/>
    </source>
</evidence>
<accession>A0A6J4Q2K0</accession>
<sequence>ACQALRPLCGLSGRLRGPDGRDLPPRTHL</sequence>